<dbReference type="STRING" id="1227455.C449_06261"/>
<feature type="domain" description="DUF8054" evidence="3">
    <location>
        <begin position="217"/>
        <end position="256"/>
    </location>
</feature>
<keyword evidence="1" id="KW-1133">Transmembrane helix</keyword>
<dbReference type="EMBL" id="AOMD01000016">
    <property type="protein sequence ID" value="EMA45842.1"/>
    <property type="molecule type" value="Genomic_DNA"/>
</dbReference>
<dbReference type="Pfam" id="PF26237">
    <property type="entry name" value="DUF8054_C"/>
    <property type="match status" value="1"/>
</dbReference>
<evidence type="ECO:0000313" key="6">
    <source>
        <dbReference type="Proteomes" id="UP000011669"/>
    </source>
</evidence>
<sequence>MGLHSRFRQPEHVGENRCLPCTVVNVGIAIAVSAAIGLWTAGAGVAVLVGCLVVIYLRGYLVPGTPALTKRYLPDRVLRRFGKAPTQPSTPASFSPEELLVDAGVIGPCEHADDLCLQPEFRTTWRDRIEFVRERDPGSTRLEEAIDDPDDELTFESIDGNVVALHDNATVGQWSSDAAIVADVAATDVVPSFVSSWQRLTPVERLQLLGSLRLFLETCPACDDSVELDEEVVDSCCRSFDVVRAVCRGCDARGFEIEWT</sequence>
<reference evidence="5 6" key="1">
    <citation type="journal article" date="2014" name="PLoS Genet.">
        <title>Phylogenetically driven sequencing of extremely halophilic archaea reveals strategies for static and dynamic osmo-response.</title>
        <authorList>
            <person name="Becker E.A."/>
            <person name="Seitzer P.M."/>
            <person name="Tritt A."/>
            <person name="Larsen D."/>
            <person name="Krusor M."/>
            <person name="Yao A.I."/>
            <person name="Wu D."/>
            <person name="Madern D."/>
            <person name="Eisen J.A."/>
            <person name="Darling A.E."/>
            <person name="Facciotti M.T."/>
        </authorList>
    </citation>
    <scope>NUCLEOTIDE SEQUENCE [LARGE SCALE GENOMIC DNA]</scope>
    <source>
        <strain evidence="5 6">DSM 5350</strain>
    </source>
</reference>
<dbReference type="InParanoid" id="M0MJG0"/>
<dbReference type="Pfam" id="PF26238">
    <property type="entry name" value="DUF8054_M"/>
    <property type="match status" value="1"/>
</dbReference>
<dbReference type="InterPro" id="IPR058675">
    <property type="entry name" value="DUF8054_C"/>
</dbReference>
<accession>M0MJG0</accession>
<feature type="transmembrane region" description="Helical" evidence="1">
    <location>
        <begin position="45"/>
        <end position="62"/>
    </location>
</feature>
<keyword evidence="1" id="KW-0812">Transmembrane</keyword>
<evidence type="ECO:0000259" key="3">
    <source>
        <dbReference type="Pfam" id="PF26237"/>
    </source>
</evidence>
<name>M0MJG0_9EURY</name>
<dbReference type="OrthoDB" id="292134at2157"/>
<dbReference type="InterPro" id="IPR058775">
    <property type="entry name" value="DUF8054_M"/>
</dbReference>
<dbReference type="Proteomes" id="UP000011669">
    <property type="component" value="Unassembled WGS sequence"/>
</dbReference>
<protein>
    <submittedName>
        <fullName evidence="5">Uncharacterized protein</fullName>
    </submittedName>
</protein>
<dbReference type="Pfam" id="PF26236">
    <property type="entry name" value="DUF8054_N"/>
    <property type="match status" value="1"/>
</dbReference>
<keyword evidence="6" id="KW-1185">Reference proteome</keyword>
<evidence type="ECO:0000259" key="2">
    <source>
        <dbReference type="Pfam" id="PF26236"/>
    </source>
</evidence>
<evidence type="ECO:0000256" key="1">
    <source>
        <dbReference type="SAM" id="Phobius"/>
    </source>
</evidence>
<dbReference type="AlphaFoldDB" id="M0MJG0"/>
<proteinExistence type="predicted"/>
<dbReference type="PATRIC" id="fig|1227455.4.peg.1276"/>
<organism evidence="5 6">
    <name type="scientific">Halococcus saccharolyticus DSM 5350</name>
    <dbReference type="NCBI Taxonomy" id="1227455"/>
    <lineage>
        <taxon>Archaea</taxon>
        <taxon>Methanobacteriati</taxon>
        <taxon>Methanobacteriota</taxon>
        <taxon>Stenosarchaea group</taxon>
        <taxon>Halobacteria</taxon>
        <taxon>Halobacteriales</taxon>
        <taxon>Halococcaceae</taxon>
        <taxon>Halococcus</taxon>
    </lineage>
</organism>
<evidence type="ECO:0000259" key="4">
    <source>
        <dbReference type="Pfam" id="PF26238"/>
    </source>
</evidence>
<gene>
    <name evidence="5" type="ORF">C449_06261</name>
</gene>
<evidence type="ECO:0000313" key="5">
    <source>
        <dbReference type="EMBL" id="EMA45842.1"/>
    </source>
</evidence>
<keyword evidence="1" id="KW-0472">Membrane</keyword>
<dbReference type="InterPro" id="IPR058674">
    <property type="entry name" value="DUF8054_N"/>
</dbReference>
<feature type="domain" description="DUF8054" evidence="2">
    <location>
        <begin position="5"/>
        <end position="83"/>
    </location>
</feature>
<comment type="caution">
    <text evidence="5">The sequence shown here is derived from an EMBL/GenBank/DDBJ whole genome shotgun (WGS) entry which is preliminary data.</text>
</comment>
<dbReference type="RefSeq" id="WP_006077111.1">
    <property type="nucleotide sequence ID" value="NZ_AOMD01000016.1"/>
</dbReference>
<feature type="domain" description="DUF8054" evidence="4">
    <location>
        <begin position="96"/>
        <end position="214"/>
    </location>
</feature>